<evidence type="ECO:0000256" key="3">
    <source>
        <dbReference type="ARBA" id="ARBA00023136"/>
    </source>
</evidence>
<feature type="coiled-coil region" evidence="7">
    <location>
        <begin position="297"/>
        <end position="355"/>
    </location>
</feature>
<evidence type="ECO:0000256" key="7">
    <source>
        <dbReference type="SAM" id="Coils"/>
    </source>
</evidence>
<evidence type="ECO:0000256" key="9">
    <source>
        <dbReference type="SAM" id="Phobius"/>
    </source>
</evidence>
<keyword evidence="9" id="KW-1133">Transmembrane helix</keyword>
<evidence type="ECO:0000313" key="12">
    <source>
        <dbReference type="EMBL" id="SEQ20282.1"/>
    </source>
</evidence>
<comment type="similarity">
    <text evidence="5">Belongs to the methyl-accepting chemotaxis (MCP) protein family.</text>
</comment>
<keyword evidence="7" id="KW-0175">Coiled coil</keyword>
<organism evidence="12 13">
    <name type="scientific">Piscibacillus halophilus</name>
    <dbReference type="NCBI Taxonomy" id="571933"/>
    <lineage>
        <taxon>Bacteria</taxon>
        <taxon>Bacillati</taxon>
        <taxon>Bacillota</taxon>
        <taxon>Bacilli</taxon>
        <taxon>Bacillales</taxon>
        <taxon>Bacillaceae</taxon>
        <taxon>Piscibacillus</taxon>
    </lineage>
</organism>
<dbReference type="InterPro" id="IPR003660">
    <property type="entry name" value="HAMP_dom"/>
</dbReference>
<dbReference type="Gene3D" id="1.10.287.950">
    <property type="entry name" value="Methyl-accepting chemotaxis protein"/>
    <property type="match status" value="1"/>
</dbReference>
<dbReference type="Pfam" id="PF00015">
    <property type="entry name" value="MCPsignal"/>
    <property type="match status" value="1"/>
</dbReference>
<feature type="transmembrane region" description="Helical" evidence="9">
    <location>
        <begin position="167"/>
        <end position="191"/>
    </location>
</feature>
<dbReference type="InterPro" id="IPR004089">
    <property type="entry name" value="MCPsignal_dom"/>
</dbReference>
<evidence type="ECO:0000256" key="8">
    <source>
        <dbReference type="SAM" id="MobiDB-lite"/>
    </source>
</evidence>
<evidence type="ECO:0000256" key="1">
    <source>
        <dbReference type="ARBA" id="ARBA00004236"/>
    </source>
</evidence>
<dbReference type="Proteomes" id="UP000199427">
    <property type="component" value="Unassembled WGS sequence"/>
</dbReference>
<keyword evidence="13" id="KW-1185">Reference proteome</keyword>
<dbReference type="GO" id="GO:0005886">
    <property type="term" value="C:plasma membrane"/>
    <property type="evidence" value="ECO:0007669"/>
    <property type="project" value="UniProtKB-SubCell"/>
</dbReference>
<evidence type="ECO:0000259" key="10">
    <source>
        <dbReference type="PROSITE" id="PS50111"/>
    </source>
</evidence>
<dbReference type="GO" id="GO:0007165">
    <property type="term" value="P:signal transduction"/>
    <property type="evidence" value="ECO:0007669"/>
    <property type="project" value="UniProtKB-KW"/>
</dbReference>
<dbReference type="OrthoDB" id="2450685at2"/>
<evidence type="ECO:0000256" key="4">
    <source>
        <dbReference type="ARBA" id="ARBA00023224"/>
    </source>
</evidence>
<feature type="domain" description="HAMP" evidence="11">
    <location>
        <begin position="191"/>
        <end position="245"/>
    </location>
</feature>
<feature type="compositionally biased region" description="Polar residues" evidence="8">
    <location>
        <begin position="270"/>
        <end position="287"/>
    </location>
</feature>
<dbReference type="PANTHER" id="PTHR32089:SF112">
    <property type="entry name" value="LYSOZYME-LIKE PROTEIN-RELATED"/>
    <property type="match status" value="1"/>
</dbReference>
<evidence type="ECO:0000256" key="6">
    <source>
        <dbReference type="PROSITE-ProRule" id="PRU00284"/>
    </source>
</evidence>
<keyword evidence="3 9" id="KW-0472">Membrane</keyword>
<dbReference type="EMBL" id="FOES01000008">
    <property type="protein sequence ID" value="SEQ20282.1"/>
    <property type="molecule type" value="Genomic_DNA"/>
</dbReference>
<keyword evidence="2" id="KW-1003">Cell membrane</keyword>
<dbReference type="SMART" id="SM00304">
    <property type="entry name" value="HAMP"/>
    <property type="match status" value="1"/>
</dbReference>
<dbReference type="STRING" id="571933.SAMN05216362_10853"/>
<dbReference type="RefSeq" id="WP_091773119.1">
    <property type="nucleotide sequence ID" value="NZ_FOES01000008.1"/>
</dbReference>
<dbReference type="SUPFAM" id="SSF58104">
    <property type="entry name" value="Methyl-accepting chemotaxis protein (MCP) signaling domain"/>
    <property type="match status" value="1"/>
</dbReference>
<reference evidence="12 13" key="1">
    <citation type="submission" date="2016-10" db="EMBL/GenBank/DDBJ databases">
        <authorList>
            <person name="de Groot N.N."/>
        </authorList>
    </citation>
    <scope>NUCLEOTIDE SEQUENCE [LARGE SCALE GENOMIC DNA]</scope>
    <source>
        <strain evidence="12 13">DSM 21633</strain>
    </source>
</reference>
<dbReference type="CDD" id="cd06225">
    <property type="entry name" value="HAMP"/>
    <property type="match status" value="1"/>
</dbReference>
<dbReference type="PROSITE" id="PS50111">
    <property type="entry name" value="CHEMOTAXIS_TRANSDUC_2"/>
    <property type="match status" value="1"/>
</dbReference>
<protein>
    <submittedName>
        <fullName evidence="12">Methyl-accepting chemotaxis protein</fullName>
    </submittedName>
</protein>
<evidence type="ECO:0000313" key="13">
    <source>
        <dbReference type="Proteomes" id="UP000199427"/>
    </source>
</evidence>
<feature type="transmembrane region" description="Helical" evidence="9">
    <location>
        <begin position="7"/>
        <end position="27"/>
    </location>
</feature>
<dbReference type="Gene3D" id="1.10.8.500">
    <property type="entry name" value="HAMP domain in histidine kinase"/>
    <property type="match status" value="1"/>
</dbReference>
<sequence>MSISKRLYTMTLIPLLLSLVLISYIVFQMISLESSSNEDVEYLLEVKELNSELITVEQTLDTYGFNPSEASRQKALTQVETTNETIKNVESMIRTEEQQKWFDQALNKFNSWEQTTNSALETEDLNEVQRQASRTAGMLNDIYMLQREAQAWYDGKVASQENAIQNLITFAVIAAIVLVALSILATSRLTARIAKPMRELSNQATQVADGDLTTNISAPEVAKDEIDQLKQAFKIMIDNLTSTLQSVQKIGSNVNEFSTKLNDEMEGLSEASQQVSSSTDELAEGSQSISNDIQDVAELMEKMNTNFEKNMAESQNASEKSTQALSSVKDGQSAIQDQRTVMEQHNQSIQKVEKSVNQFIQYTDEIEKTINLVNDLSEQTNLLALNAAIEAARAGEHGKGFAVVADEVRKLAEQSTNATSEISNMVDQIKSGVTTIEQEMHETVQLTNQQHESLNSSEESFKYIHEHVNTIYERLNALVEEMNISKDQSSQVTSSIQNVSAITEETAAGTEEISASAEEQQHAFDQLKQEAKQLENMVNELNKHLAHFKMKE</sequence>
<dbReference type="SMART" id="SM00283">
    <property type="entry name" value="MA"/>
    <property type="match status" value="1"/>
</dbReference>
<evidence type="ECO:0000256" key="2">
    <source>
        <dbReference type="ARBA" id="ARBA00022475"/>
    </source>
</evidence>
<dbReference type="PROSITE" id="PS50885">
    <property type="entry name" value="HAMP"/>
    <property type="match status" value="1"/>
</dbReference>
<proteinExistence type="inferred from homology"/>
<keyword evidence="9" id="KW-0812">Transmembrane</keyword>
<feature type="coiled-coil region" evidence="7">
    <location>
        <begin position="517"/>
        <end position="551"/>
    </location>
</feature>
<comment type="subcellular location">
    <subcellularLocation>
        <location evidence="1">Cell membrane</location>
    </subcellularLocation>
</comment>
<feature type="domain" description="Methyl-accepting transducer" evidence="10">
    <location>
        <begin position="264"/>
        <end position="514"/>
    </location>
</feature>
<evidence type="ECO:0000259" key="11">
    <source>
        <dbReference type="PROSITE" id="PS50885"/>
    </source>
</evidence>
<dbReference type="AlphaFoldDB" id="A0A1H9E3W4"/>
<keyword evidence="4 6" id="KW-0807">Transducer</keyword>
<dbReference type="Pfam" id="PF00672">
    <property type="entry name" value="HAMP"/>
    <property type="match status" value="1"/>
</dbReference>
<evidence type="ECO:0000256" key="5">
    <source>
        <dbReference type="ARBA" id="ARBA00029447"/>
    </source>
</evidence>
<name>A0A1H9E3W4_9BACI</name>
<accession>A0A1H9E3W4</accession>
<dbReference type="PANTHER" id="PTHR32089">
    <property type="entry name" value="METHYL-ACCEPTING CHEMOTAXIS PROTEIN MCPB"/>
    <property type="match status" value="1"/>
</dbReference>
<feature type="region of interest" description="Disordered" evidence="8">
    <location>
        <begin position="265"/>
        <end position="287"/>
    </location>
</feature>
<gene>
    <name evidence="12" type="ORF">SAMN05216362_10853</name>
</gene>